<dbReference type="GeneTree" id="ENSGT00940000163467"/>
<reference evidence="3" key="2">
    <citation type="submission" date="2025-09" db="UniProtKB">
        <authorList>
            <consortium name="Ensembl"/>
        </authorList>
    </citation>
    <scope>IDENTIFICATION</scope>
</reference>
<dbReference type="Proteomes" id="UP000261640">
    <property type="component" value="Unplaced"/>
</dbReference>
<accession>A0A3Q3MT12</accession>
<dbReference type="AlphaFoldDB" id="A0A3Q3MT12"/>
<keyword evidence="4" id="KW-1185">Reference proteome</keyword>
<reference evidence="3" key="1">
    <citation type="submission" date="2025-08" db="UniProtKB">
        <authorList>
            <consortium name="Ensembl"/>
        </authorList>
    </citation>
    <scope>IDENTIFICATION</scope>
</reference>
<name>A0A3Q3MT12_9TELE</name>
<evidence type="ECO:0000313" key="4">
    <source>
        <dbReference type="Proteomes" id="UP000261640"/>
    </source>
</evidence>
<sequence length="611" mass="69723">MASPRKNFRRVEDILAEICQSSDEDVPLHQKSSESELISECLCFYLCQRGSISARGRGKGKAPARKATLKHTAIASGTEEDQWHDISVKDNNPPKFPFKPFRTPGPQLIPTCTYNPVELLQLFFTSTVLQTILANTNTFGAMNVPDGQKSWKDFTMEDLYGFLALVIYMGIVKVPKLSDYWSRSNIYSLPLPSRIMSRKKFQKLLRFLHLSDPKTDADNDKKKGTPAYDRLHKIKPLYGQMVESCKANFHPFQSISIDERMVKSKARSSLKQYMKDKPTKWGYKLFVLADSSCGYTWNFFIYEGKAVVEHGKGLSYESVMALLEHKVLGTGYKLFVDNFYTSPTLFQDLLLRKTVACGTIRPNRIGFPKTEVNSMPRKAARGTIRWMRVKSLLFVRWMDTREVIMCSTMHRAYEGGKVRRRVKDKSNRWTVVSVPVPAAVQEYNKSMGGVDTSDALINYYNVVHKTRKWYKTFFYHFLDIAVVNSYILHCEMAKSRQQKALPQKSFREALVLQLLDCGSPSPVASTSAAPPSAPTHKPEYIKGDSTIGRRNCRQCGRKTPIICTTCQVPLCFVAQRDCFNMWHNEDDREDEENPAADRALDKDVPDEVNSM</sequence>
<dbReference type="InterPro" id="IPR029526">
    <property type="entry name" value="PGBD"/>
</dbReference>
<dbReference type="Pfam" id="PF13843">
    <property type="entry name" value="DDE_Tnp_1_7"/>
    <property type="match status" value="1"/>
</dbReference>
<evidence type="ECO:0000259" key="2">
    <source>
        <dbReference type="Pfam" id="PF13843"/>
    </source>
</evidence>
<dbReference type="Ensembl" id="ENSMAMT00000031608.2">
    <property type="protein sequence ID" value="ENSMAMP00000030803.1"/>
    <property type="gene ID" value="ENSMAMG00000020760.2"/>
</dbReference>
<dbReference type="InParanoid" id="A0A3Q3MT12"/>
<evidence type="ECO:0000313" key="3">
    <source>
        <dbReference type="Ensembl" id="ENSMAMP00000030803.1"/>
    </source>
</evidence>
<feature type="domain" description="PiggyBac transposable element-derived protein" evidence="2">
    <location>
        <begin position="115"/>
        <end position="486"/>
    </location>
</feature>
<dbReference type="PANTHER" id="PTHR46599:SF3">
    <property type="entry name" value="PIGGYBAC TRANSPOSABLE ELEMENT-DERIVED PROTEIN 4"/>
    <property type="match status" value="1"/>
</dbReference>
<feature type="region of interest" description="Disordered" evidence="1">
    <location>
        <begin position="586"/>
        <end position="611"/>
    </location>
</feature>
<evidence type="ECO:0000256" key="1">
    <source>
        <dbReference type="SAM" id="MobiDB-lite"/>
    </source>
</evidence>
<proteinExistence type="predicted"/>
<dbReference type="STRING" id="205130.ENSMAMP00000030803"/>
<dbReference type="PANTHER" id="PTHR46599">
    <property type="entry name" value="PIGGYBAC TRANSPOSABLE ELEMENT-DERIVED PROTEIN 4"/>
    <property type="match status" value="1"/>
</dbReference>
<organism evidence="3 4">
    <name type="scientific">Mastacembelus armatus</name>
    <name type="common">zig-zag eel</name>
    <dbReference type="NCBI Taxonomy" id="205130"/>
    <lineage>
        <taxon>Eukaryota</taxon>
        <taxon>Metazoa</taxon>
        <taxon>Chordata</taxon>
        <taxon>Craniata</taxon>
        <taxon>Vertebrata</taxon>
        <taxon>Euteleostomi</taxon>
        <taxon>Actinopterygii</taxon>
        <taxon>Neopterygii</taxon>
        <taxon>Teleostei</taxon>
        <taxon>Neoteleostei</taxon>
        <taxon>Acanthomorphata</taxon>
        <taxon>Anabantaria</taxon>
        <taxon>Synbranchiformes</taxon>
        <taxon>Mastacembelidae</taxon>
        <taxon>Mastacembelus</taxon>
    </lineage>
</organism>
<protein>
    <recommendedName>
        <fullName evidence="2">PiggyBac transposable element-derived protein domain-containing protein</fullName>
    </recommendedName>
</protein>